<proteinExistence type="predicted"/>
<dbReference type="GO" id="GO:0005975">
    <property type="term" value="P:carbohydrate metabolic process"/>
    <property type="evidence" value="ECO:0007669"/>
    <property type="project" value="InterPro"/>
</dbReference>
<dbReference type="InterPro" id="IPR036966">
    <property type="entry name" value="CBM3_sf"/>
</dbReference>
<evidence type="ECO:0000256" key="1">
    <source>
        <dbReference type="SAM" id="MobiDB-lite"/>
    </source>
</evidence>
<organism evidence="4 5">
    <name type="scientific">Streptomyces turgidiscabies (strain Car8)</name>
    <dbReference type="NCBI Taxonomy" id="698760"/>
    <lineage>
        <taxon>Bacteria</taxon>
        <taxon>Bacillati</taxon>
        <taxon>Actinomycetota</taxon>
        <taxon>Actinomycetes</taxon>
        <taxon>Kitasatosporales</taxon>
        <taxon>Streptomycetaceae</taxon>
        <taxon>Streptomyces</taxon>
    </lineage>
</organism>
<dbReference type="STRING" id="85558.T45_02781"/>
<feature type="region of interest" description="Disordered" evidence="1">
    <location>
        <begin position="191"/>
        <end position="215"/>
    </location>
</feature>
<feature type="transmembrane region" description="Helical" evidence="2">
    <location>
        <begin position="20"/>
        <end position="38"/>
    </location>
</feature>
<dbReference type="InterPro" id="IPR008965">
    <property type="entry name" value="CBM2/CBM3_carb-bd_dom_sf"/>
</dbReference>
<dbReference type="SUPFAM" id="SSF49899">
    <property type="entry name" value="Concanavalin A-like lectins/glucanases"/>
    <property type="match status" value="1"/>
</dbReference>
<dbReference type="GO" id="GO:0030248">
    <property type="term" value="F:cellulose binding"/>
    <property type="evidence" value="ECO:0007669"/>
    <property type="project" value="InterPro"/>
</dbReference>
<protein>
    <submittedName>
        <fullName evidence="4">Cellulose binding domain protein</fullName>
    </submittedName>
</protein>
<dbReference type="PROSITE" id="PS51172">
    <property type="entry name" value="CBM3"/>
    <property type="match status" value="1"/>
</dbReference>
<dbReference type="Pfam" id="PF00942">
    <property type="entry name" value="CBM_3"/>
    <property type="match status" value="1"/>
</dbReference>
<keyword evidence="2" id="KW-0812">Transmembrane</keyword>
<comment type="caution">
    <text evidence="4">The sequence shown here is derived from an EMBL/GenBank/DDBJ whole genome shotgun (WGS) entry which is preliminary data.</text>
</comment>
<keyword evidence="5" id="KW-1185">Reference proteome</keyword>
<dbReference type="PATRIC" id="fig|698760.3.peg.8368"/>
<dbReference type="CDD" id="cd00413">
    <property type="entry name" value="Glyco_hydrolase_16"/>
    <property type="match status" value="1"/>
</dbReference>
<dbReference type="EMBL" id="AEJB01000586">
    <property type="protein sequence ID" value="ELP62704.1"/>
    <property type="molecule type" value="Genomic_DNA"/>
</dbReference>
<dbReference type="RefSeq" id="WP_006382366.1">
    <property type="nucleotide sequence ID" value="NZ_AEJB01000586.1"/>
</dbReference>
<evidence type="ECO:0000256" key="2">
    <source>
        <dbReference type="SAM" id="Phobius"/>
    </source>
</evidence>
<keyword evidence="2" id="KW-1133">Transmembrane helix</keyword>
<dbReference type="Gene3D" id="2.60.120.200">
    <property type="match status" value="1"/>
</dbReference>
<reference evidence="4 5" key="1">
    <citation type="journal article" date="2011" name="Plasmid">
        <title>Streptomyces turgidiscabies Car8 contains a modular pathogenicity island that shares virulence genes with other actinobacterial plant pathogens.</title>
        <authorList>
            <person name="Huguet-Tapia J.C."/>
            <person name="Badger J.H."/>
            <person name="Loria R."/>
            <person name="Pettis G.S."/>
        </authorList>
    </citation>
    <scope>NUCLEOTIDE SEQUENCE [LARGE SCALE GENOMIC DNA]</scope>
    <source>
        <strain evidence="4 5">Car8</strain>
    </source>
</reference>
<dbReference type="SMART" id="SM01067">
    <property type="entry name" value="CBM_3"/>
    <property type="match status" value="1"/>
</dbReference>
<sequence length="480" mass="52221">MPSNRRQPRPRSRVWPKIRLLLVVGVVGAGGTALYPLWRAANPDPPELAVRYRTDTAARAETARPSLEVFNESKKPLPLSEVTLRYYFTADDASAYAFNCVQAAVGCSNIAGTIGTPDEPTETADRYLEIAFTAGAGALEPGANSEGIELQLYRVDHKKLKQSNDRSFDDTMTSYKESKKVTAYRRGVLVWGEEPDGGKPSSDSETPPASAAAGPAPVVPAKAVFDNFNYRGPKDPALFKHGWLVRTSKGGPGIDDTWSADGVSFPSEANAEGHGQVLQLRAATDGTKAGTQQASLGTAATEFRKGTYAARIHFSDKPGKGENGDHVNQTFYTIGGSGTKYSELDNEYMPNGGWGAPGPKLDTTSWYSVEAGDRVTTKTEASLAGWHTMLITVDDDRVTYRLDGRKLFSSTGKYVPRSGMSVNFNTWFVDLPFKGDRVWNMKVDWLYYNAEATLSQKQVDAAVKGFTDSGMNYFDTVAKP</sequence>
<dbReference type="Proteomes" id="UP000010931">
    <property type="component" value="Unassembled WGS sequence"/>
</dbReference>
<evidence type="ECO:0000259" key="3">
    <source>
        <dbReference type="PROSITE" id="PS51172"/>
    </source>
</evidence>
<feature type="domain" description="CBM3" evidence="3">
    <location>
        <begin position="43"/>
        <end position="196"/>
    </location>
</feature>
<accession>L7EV13</accession>
<dbReference type="InterPro" id="IPR001956">
    <property type="entry name" value="CBM3"/>
</dbReference>
<dbReference type="AlphaFoldDB" id="L7EV13"/>
<dbReference type="Gene3D" id="2.60.40.710">
    <property type="entry name" value="Endoglucanase-like"/>
    <property type="match status" value="1"/>
</dbReference>
<dbReference type="SUPFAM" id="SSF49384">
    <property type="entry name" value="Carbohydrate-binding domain"/>
    <property type="match status" value="1"/>
</dbReference>
<evidence type="ECO:0000313" key="5">
    <source>
        <dbReference type="Proteomes" id="UP000010931"/>
    </source>
</evidence>
<dbReference type="InterPro" id="IPR013320">
    <property type="entry name" value="ConA-like_dom_sf"/>
</dbReference>
<keyword evidence="2" id="KW-0472">Membrane</keyword>
<name>L7EV13_STRT8</name>
<evidence type="ECO:0000313" key="4">
    <source>
        <dbReference type="EMBL" id="ELP62704.1"/>
    </source>
</evidence>
<gene>
    <name evidence="4" type="ORF">STRTUCAR8_08322</name>
</gene>